<reference evidence="1 2" key="1">
    <citation type="submission" date="2017-09" db="EMBL/GenBank/DDBJ databases">
        <title>The draft genome sequences of Marinobacter sp. PWS21.</title>
        <authorList>
            <person name="Cao J."/>
        </authorList>
    </citation>
    <scope>NUCLEOTIDE SEQUENCE [LARGE SCALE GENOMIC DNA]</scope>
    <source>
        <strain evidence="1 2">PWS21</strain>
    </source>
</reference>
<proteinExistence type="predicted"/>
<dbReference type="AlphaFoldDB" id="A0A2G1UMF6"/>
<dbReference type="RefSeq" id="WP_099613731.1">
    <property type="nucleotide sequence ID" value="NZ_KZ319369.1"/>
</dbReference>
<sequence length="233" mass="25691">MENRSEHLLLKAGHRSVGVSAALALAGSMMLATPTAAQETDAADKPAPVQVITPEIQPRTIREADIDAEFFEIGAFAGMMTIDNFSSEPLMGVSAAFHATEDFFIQFNYGMTEAGLTSFEELSGSNVRLLTDSDRDYTYYDFLVGYNIFPGEVFFSDSLTFNSAFYLVGGVGNTEFGGESNFTTTFGTGFRVVLLDWLTVHVDFRDHMFKSDLIRESQLTHNIELSSGITLFF</sequence>
<dbReference type="NCBIfam" id="TIGR04565">
    <property type="entry name" value="OMP_myx_plus"/>
    <property type="match status" value="1"/>
</dbReference>
<gene>
    <name evidence="1" type="ORF">CLH61_05560</name>
</gene>
<evidence type="ECO:0000313" key="2">
    <source>
        <dbReference type="Proteomes" id="UP000231409"/>
    </source>
</evidence>
<evidence type="ECO:0000313" key="1">
    <source>
        <dbReference type="EMBL" id="PHQ15625.1"/>
    </source>
</evidence>
<keyword evidence="2" id="KW-1185">Reference proteome</keyword>
<comment type="caution">
    <text evidence="1">The sequence shown here is derived from an EMBL/GenBank/DDBJ whole genome shotgun (WGS) entry which is preliminary data.</text>
</comment>
<protein>
    <submittedName>
        <fullName evidence="1">Outer membrane beta-barrel domain-containing protein</fullName>
    </submittedName>
</protein>
<dbReference type="InterPro" id="IPR030820">
    <property type="entry name" value="OMP_myx_plus_Proteobacteria"/>
</dbReference>
<name>A0A2G1UMF6_9GAMM</name>
<accession>A0A2G1UMF6</accession>
<dbReference type="Proteomes" id="UP000231409">
    <property type="component" value="Unassembled WGS sequence"/>
</dbReference>
<dbReference type="EMBL" id="NTFH01000005">
    <property type="protein sequence ID" value="PHQ15625.1"/>
    <property type="molecule type" value="Genomic_DNA"/>
</dbReference>
<organism evidence="1 2">
    <name type="scientific">Marinobacter profundi</name>
    <dbReference type="NCBI Taxonomy" id="2666256"/>
    <lineage>
        <taxon>Bacteria</taxon>
        <taxon>Pseudomonadati</taxon>
        <taxon>Pseudomonadota</taxon>
        <taxon>Gammaproteobacteria</taxon>
        <taxon>Pseudomonadales</taxon>
        <taxon>Marinobacteraceae</taxon>
        <taxon>Marinobacter</taxon>
    </lineage>
</organism>